<evidence type="ECO:0000313" key="4">
    <source>
        <dbReference type="Proteomes" id="UP001318860"/>
    </source>
</evidence>
<sequence>METLVVVSHHRNHQQYYSRNHGYSPSKFDSFGSEPSGNFPGINCRTFQPGAGLLPTPLKSFSTPVTENALSPKTPSPSFNEKQNGSKRNAKSSTIPIPIKFNLDNKELEFHFSERWAGPTYSYSPPPSSLPLPKFSLKPKRTVSLDLPTLASEIDMHPIAKSAPASPTRGFFSPSPSDLFDSADSAAKTLRRILNLDNTDLGEAYMLNKLMSSPNISSSLGSGDMMIFLHLVLGVDVFCALSLAGVADGRRFFERLCQFTWSCSY</sequence>
<keyword evidence="2" id="KW-0812">Transmembrane</keyword>
<dbReference type="PANTHER" id="PTHR35306:SF1">
    <property type="entry name" value="VQ DOMAIN-CONTAINING PROTEIN"/>
    <property type="match status" value="1"/>
</dbReference>
<keyword evidence="4" id="KW-1185">Reference proteome</keyword>
<reference evidence="3 4" key="1">
    <citation type="journal article" date="2021" name="Comput. Struct. Biotechnol. J.">
        <title>De novo genome assembly of the potent medicinal plant Rehmannia glutinosa using nanopore technology.</title>
        <authorList>
            <person name="Ma L."/>
            <person name="Dong C."/>
            <person name="Song C."/>
            <person name="Wang X."/>
            <person name="Zheng X."/>
            <person name="Niu Y."/>
            <person name="Chen S."/>
            <person name="Feng W."/>
        </authorList>
    </citation>
    <scope>NUCLEOTIDE SEQUENCE [LARGE SCALE GENOMIC DNA]</scope>
    <source>
        <strain evidence="3">DH-2019</strain>
    </source>
</reference>
<feature type="compositionally biased region" description="Polar residues" evidence="1">
    <location>
        <begin position="59"/>
        <end position="93"/>
    </location>
</feature>
<dbReference type="Pfam" id="PF15365">
    <property type="entry name" value="PNRC"/>
    <property type="match status" value="1"/>
</dbReference>
<keyword evidence="2" id="KW-0472">Membrane</keyword>
<feature type="region of interest" description="Disordered" evidence="1">
    <location>
        <begin position="55"/>
        <end position="93"/>
    </location>
</feature>
<dbReference type="EMBL" id="JABTTQ020001120">
    <property type="protein sequence ID" value="KAK6135035.1"/>
    <property type="molecule type" value="Genomic_DNA"/>
</dbReference>
<protein>
    <submittedName>
        <fullName evidence="3">Uncharacterized protein</fullName>
    </submittedName>
</protein>
<gene>
    <name evidence="3" type="ORF">DH2020_031213</name>
</gene>
<keyword evidence="2" id="KW-1133">Transmembrane helix</keyword>
<proteinExistence type="predicted"/>
<dbReference type="PANTHER" id="PTHR35306">
    <property type="entry name" value="BNAA03G57290D PROTEIN"/>
    <property type="match status" value="1"/>
</dbReference>
<accession>A0ABR0VIK6</accession>
<name>A0ABR0VIK6_REHGL</name>
<evidence type="ECO:0000313" key="3">
    <source>
        <dbReference type="EMBL" id="KAK6135035.1"/>
    </source>
</evidence>
<organism evidence="3 4">
    <name type="scientific">Rehmannia glutinosa</name>
    <name type="common">Chinese foxglove</name>
    <dbReference type="NCBI Taxonomy" id="99300"/>
    <lineage>
        <taxon>Eukaryota</taxon>
        <taxon>Viridiplantae</taxon>
        <taxon>Streptophyta</taxon>
        <taxon>Embryophyta</taxon>
        <taxon>Tracheophyta</taxon>
        <taxon>Spermatophyta</taxon>
        <taxon>Magnoliopsida</taxon>
        <taxon>eudicotyledons</taxon>
        <taxon>Gunneridae</taxon>
        <taxon>Pentapetalae</taxon>
        <taxon>asterids</taxon>
        <taxon>lamiids</taxon>
        <taxon>Lamiales</taxon>
        <taxon>Orobanchaceae</taxon>
        <taxon>Rehmannieae</taxon>
        <taxon>Rehmannia</taxon>
    </lineage>
</organism>
<evidence type="ECO:0000256" key="2">
    <source>
        <dbReference type="SAM" id="Phobius"/>
    </source>
</evidence>
<evidence type="ECO:0000256" key="1">
    <source>
        <dbReference type="SAM" id="MobiDB-lite"/>
    </source>
</evidence>
<dbReference type="Proteomes" id="UP001318860">
    <property type="component" value="Unassembled WGS sequence"/>
</dbReference>
<dbReference type="InterPro" id="IPR028322">
    <property type="entry name" value="PNRC-like_rgn"/>
</dbReference>
<comment type="caution">
    <text evidence="3">The sequence shown here is derived from an EMBL/GenBank/DDBJ whole genome shotgun (WGS) entry which is preliminary data.</text>
</comment>
<feature type="transmembrane region" description="Helical" evidence="2">
    <location>
        <begin position="225"/>
        <end position="246"/>
    </location>
</feature>